<dbReference type="Gene3D" id="3.30.70.360">
    <property type="match status" value="1"/>
</dbReference>
<evidence type="ECO:0000256" key="2">
    <source>
        <dbReference type="SAM" id="Coils"/>
    </source>
</evidence>
<evidence type="ECO:0000313" key="5">
    <source>
        <dbReference type="EMBL" id="ALU32523.1"/>
    </source>
</evidence>
<dbReference type="CDD" id="cd03884">
    <property type="entry name" value="M20_bAS"/>
    <property type="match status" value="1"/>
</dbReference>
<dbReference type="PANTHER" id="PTHR32494">
    <property type="entry name" value="ALLANTOATE DEIMINASE-RELATED"/>
    <property type="match status" value="1"/>
</dbReference>
<dbReference type="PIRSF" id="PIRSF001235">
    <property type="entry name" value="Amidase_carbamoylase"/>
    <property type="match status" value="1"/>
</dbReference>
<dbReference type="SUPFAM" id="SSF55031">
    <property type="entry name" value="Bacterial exopeptidase dimerisation domain"/>
    <property type="match status" value="1"/>
</dbReference>
<proteinExistence type="predicted"/>
<dbReference type="SUPFAM" id="SSF53187">
    <property type="entry name" value="Zn-dependent exopeptidases"/>
    <property type="match status" value="1"/>
</dbReference>
<dbReference type="InterPro" id="IPR036264">
    <property type="entry name" value="Bact_exopeptidase_dim_dom"/>
</dbReference>
<dbReference type="AlphaFoldDB" id="A0A0U3GLZ5"/>
<dbReference type="PaxDb" id="1435377-SUSAZ_09725"/>
<dbReference type="InterPro" id="IPR010158">
    <property type="entry name" value="Amidase_Cbmase"/>
</dbReference>
<dbReference type="Proteomes" id="UP000065473">
    <property type="component" value="Chromosome"/>
</dbReference>
<organism evidence="4 7">
    <name type="scientific">Sulfolobus acidocaldarius</name>
    <dbReference type="NCBI Taxonomy" id="2285"/>
    <lineage>
        <taxon>Archaea</taxon>
        <taxon>Thermoproteota</taxon>
        <taxon>Thermoprotei</taxon>
        <taxon>Sulfolobales</taxon>
        <taxon>Sulfolobaceae</taxon>
        <taxon>Sulfolobus</taxon>
    </lineage>
</organism>
<evidence type="ECO:0000259" key="3">
    <source>
        <dbReference type="Pfam" id="PF07687"/>
    </source>
</evidence>
<dbReference type="InterPro" id="IPR011650">
    <property type="entry name" value="Peptidase_M20_dimer"/>
</dbReference>
<dbReference type="InterPro" id="IPR002933">
    <property type="entry name" value="Peptidase_M20"/>
</dbReference>
<protein>
    <submittedName>
        <fullName evidence="4">Zn-dependent hydrolase</fullName>
    </submittedName>
</protein>
<feature type="coiled-coil region" evidence="2">
    <location>
        <begin position="284"/>
        <end position="311"/>
    </location>
</feature>
<dbReference type="NCBIfam" id="TIGR01879">
    <property type="entry name" value="hydantase"/>
    <property type="match status" value="1"/>
</dbReference>
<sequence length="407" mass="45773">MSFIDENRFVETFHKLSNIGWTEEGAMRVALNEYDIQVRIELTKILSSLGAEIKVDDAGNIIANIAGEKEDKIAIGSHMDSVPYGGKYDGFYGVMAGLEILRGLREHGVRTNHTISLIDFTNEEGSRFKPSLMGSGLTTGVFNREYVYSIVDKDGITFEKALERSGFLGNESNRIIHDKPKFYLELHIEQGPVLEEEGYQIGIPLGIVGLTVCEFKFKGQSSQAGPTPMDRRRDALVGASKFITNIRDYARRTSDLRATVGIVNLKPNIYNAIPGEVTLTLDLRSIEKEDRERALREAKRLAEEIADQEKLEVEEKHLWTAEQVKFDKEVVSVIEKACNQLGLKYKFLYSWAGHDAQYMTRVSRVGMIFIPSHLGISHSKEEYSSDRDMVNGLRVLAKTVELLDGLT</sequence>
<keyword evidence="1 4" id="KW-0378">Hydrolase</keyword>
<evidence type="ECO:0000313" key="7">
    <source>
        <dbReference type="Proteomes" id="UP000065473"/>
    </source>
</evidence>
<dbReference type="Pfam" id="PF01546">
    <property type="entry name" value="Peptidase_M20"/>
    <property type="match status" value="1"/>
</dbReference>
<feature type="domain" description="Peptidase M20 dimerisation" evidence="3">
    <location>
        <begin position="208"/>
        <end position="307"/>
    </location>
</feature>
<dbReference type="GO" id="GO:0016813">
    <property type="term" value="F:hydrolase activity, acting on carbon-nitrogen (but not peptide) bonds, in linear amidines"/>
    <property type="evidence" value="ECO:0007669"/>
    <property type="project" value="InterPro"/>
</dbReference>
<dbReference type="PANTHER" id="PTHR32494:SF5">
    <property type="entry name" value="ALLANTOATE AMIDOHYDROLASE"/>
    <property type="match status" value="1"/>
</dbReference>
<dbReference type="Pfam" id="PF07687">
    <property type="entry name" value="M20_dimer"/>
    <property type="match status" value="1"/>
</dbReference>
<dbReference type="OMA" id="IWPHGRW"/>
<keyword evidence="2" id="KW-0175">Coiled coil</keyword>
<dbReference type="EMBL" id="CP013694">
    <property type="protein sequence ID" value="ALU29785.1"/>
    <property type="molecule type" value="Genomic_DNA"/>
</dbReference>
<evidence type="ECO:0000256" key="1">
    <source>
        <dbReference type="ARBA" id="ARBA00022801"/>
    </source>
</evidence>
<accession>A0A0U3GLZ5</accession>
<evidence type="ECO:0000313" key="6">
    <source>
        <dbReference type="Proteomes" id="UP000060043"/>
    </source>
</evidence>
<gene>
    <name evidence="4" type="ORF">ATY89_07425</name>
    <name evidence="5" type="ORF">ATZ20_10445</name>
</gene>
<name>A0A0U3GLZ5_9CREN</name>
<dbReference type="NCBIfam" id="NF006771">
    <property type="entry name" value="PRK09290.1-5"/>
    <property type="match status" value="1"/>
</dbReference>
<reference evidence="6 7" key="1">
    <citation type="submission" date="2015-12" db="EMBL/GenBank/DDBJ databases">
        <title>A stable core within a dynamic pangenome in Sulfolobus acidocaldarius.</title>
        <authorList>
            <person name="Anderson R."/>
            <person name="Kouris A."/>
            <person name="Seward C."/>
            <person name="Campbell K."/>
            <person name="Whitaker R."/>
        </authorList>
    </citation>
    <scope>NUCLEOTIDE SEQUENCE [LARGE SCALE GENOMIC DNA]</scope>
    <source>
        <strain evidence="4 7">GG12-C01-09</strain>
        <strain evidence="5 6">NG05B_CO5_07</strain>
    </source>
</reference>
<evidence type="ECO:0000313" key="4">
    <source>
        <dbReference type="EMBL" id="ALU29785.1"/>
    </source>
</evidence>
<dbReference type="Gene3D" id="3.40.630.10">
    <property type="entry name" value="Zn peptidases"/>
    <property type="match status" value="1"/>
</dbReference>
<dbReference type="EMBL" id="CP013695">
    <property type="protein sequence ID" value="ALU32523.1"/>
    <property type="molecule type" value="Genomic_DNA"/>
</dbReference>
<dbReference type="STRING" id="1435377.SUSAZ_09725"/>
<dbReference type="Proteomes" id="UP000060043">
    <property type="component" value="Chromosome"/>
</dbReference>